<accession>A0AA95S9E2</accession>
<keyword evidence="3" id="KW-0479">Metal-binding</keyword>
<proteinExistence type="inferred from homology"/>
<dbReference type="Proteomes" id="UP001178288">
    <property type="component" value="Chromosome"/>
</dbReference>
<dbReference type="RefSeq" id="WP_066095883.1">
    <property type="nucleotide sequence ID" value="NZ_CP126114.1"/>
</dbReference>
<dbReference type="PROSITE" id="PS51257">
    <property type="entry name" value="PROKAR_LIPOPROTEIN"/>
    <property type="match status" value="1"/>
</dbReference>
<dbReference type="GO" id="GO:0046872">
    <property type="term" value="F:metal ion binding"/>
    <property type="evidence" value="ECO:0007669"/>
    <property type="project" value="UniProtKB-KW"/>
</dbReference>
<feature type="transmembrane region" description="Helical" evidence="5">
    <location>
        <begin position="12"/>
        <end position="32"/>
    </location>
</feature>
<evidence type="ECO:0000313" key="7">
    <source>
        <dbReference type="EMBL" id="WHY86880.1"/>
    </source>
</evidence>
<sequence>MIKNRHTAFASFLVIIFGCILFYLGTAGFTAFTAETARVNQLIDNKPKFPDVTFEDSKGRTYSISEFKDKYVFITFLYTSCTTVCPKLEMNMSKVYDLLPNKYIGKDIVFLSISFDAKRDDPATLEKYRGYFKSDGETWRMARISNQAELDSLLKAFGVTVIPDENGNFAHNSAFYLVDKQGTLIDVMDYKKIDEAGKKLVNILNKDRGSKR</sequence>
<reference evidence="7" key="1">
    <citation type="submission" date="2023-05" db="EMBL/GenBank/DDBJ databases">
        <title>Comparative genomics of Bacillaceae isolates and their secondary metabolite potential.</title>
        <authorList>
            <person name="Song L."/>
            <person name="Nielsen L.J."/>
            <person name="Mohite O."/>
            <person name="Xu X."/>
            <person name="Weber T."/>
            <person name="Kovacs A.T."/>
        </authorList>
    </citation>
    <scope>NUCLEOTIDE SEQUENCE</scope>
    <source>
        <strain evidence="7">XLM17</strain>
    </source>
</reference>
<evidence type="ECO:0000256" key="1">
    <source>
        <dbReference type="ARBA" id="ARBA00010996"/>
    </source>
</evidence>
<dbReference type="PANTHER" id="PTHR12151:SF25">
    <property type="entry name" value="LINALOOL DEHYDRATASE_ISOMERASE DOMAIN-CONTAINING PROTEIN"/>
    <property type="match status" value="1"/>
</dbReference>
<organism evidence="7 8">
    <name type="scientific">Neobacillus novalis</name>
    <dbReference type="NCBI Taxonomy" id="220687"/>
    <lineage>
        <taxon>Bacteria</taxon>
        <taxon>Bacillati</taxon>
        <taxon>Bacillota</taxon>
        <taxon>Bacilli</taxon>
        <taxon>Bacillales</taxon>
        <taxon>Bacillaceae</taxon>
        <taxon>Neobacillus</taxon>
    </lineage>
</organism>
<dbReference type="InterPro" id="IPR013766">
    <property type="entry name" value="Thioredoxin_domain"/>
</dbReference>
<evidence type="ECO:0000256" key="4">
    <source>
        <dbReference type="PIRSR" id="PIRSR603782-2"/>
    </source>
</evidence>
<name>A0AA95S9E2_9BACI</name>
<dbReference type="AlphaFoldDB" id="A0AA95S9E2"/>
<keyword evidence="8" id="KW-1185">Reference proteome</keyword>
<keyword evidence="5" id="KW-0812">Transmembrane</keyword>
<gene>
    <name evidence="7" type="ORF">QNH39_03110</name>
</gene>
<feature type="binding site" evidence="3">
    <location>
        <position position="171"/>
    </location>
    <ligand>
        <name>Cu cation</name>
        <dbReference type="ChEBI" id="CHEBI:23378"/>
    </ligand>
</feature>
<evidence type="ECO:0000256" key="2">
    <source>
        <dbReference type="ARBA" id="ARBA00023008"/>
    </source>
</evidence>
<dbReference type="Pfam" id="PF02630">
    <property type="entry name" value="SCO1-SenC"/>
    <property type="match status" value="1"/>
</dbReference>
<dbReference type="InterPro" id="IPR003782">
    <property type="entry name" value="SCO1/SenC"/>
</dbReference>
<feature type="binding site" evidence="3">
    <location>
        <position position="81"/>
    </location>
    <ligand>
        <name>Cu cation</name>
        <dbReference type="ChEBI" id="CHEBI:23378"/>
    </ligand>
</feature>
<feature type="disulfide bond" description="Redox-active" evidence="4">
    <location>
        <begin position="81"/>
        <end position="85"/>
    </location>
</feature>
<evidence type="ECO:0000259" key="6">
    <source>
        <dbReference type="PROSITE" id="PS51352"/>
    </source>
</evidence>
<dbReference type="PROSITE" id="PS51352">
    <property type="entry name" value="THIOREDOXIN_2"/>
    <property type="match status" value="1"/>
</dbReference>
<evidence type="ECO:0000256" key="3">
    <source>
        <dbReference type="PIRSR" id="PIRSR603782-1"/>
    </source>
</evidence>
<dbReference type="PANTHER" id="PTHR12151">
    <property type="entry name" value="ELECTRON TRANSPORT PROTIN SCO1/SENC FAMILY MEMBER"/>
    <property type="match status" value="1"/>
</dbReference>
<keyword evidence="5" id="KW-0472">Membrane</keyword>
<dbReference type="SUPFAM" id="SSF52833">
    <property type="entry name" value="Thioredoxin-like"/>
    <property type="match status" value="1"/>
</dbReference>
<keyword evidence="4" id="KW-1015">Disulfide bond</keyword>
<keyword evidence="5" id="KW-1133">Transmembrane helix</keyword>
<feature type="domain" description="Thioredoxin" evidence="6">
    <location>
        <begin position="43"/>
        <end position="206"/>
    </location>
</feature>
<feature type="binding site" evidence="3">
    <location>
        <position position="85"/>
    </location>
    <ligand>
        <name>Cu cation</name>
        <dbReference type="ChEBI" id="CHEBI:23378"/>
    </ligand>
</feature>
<dbReference type="Gene3D" id="3.40.30.10">
    <property type="entry name" value="Glutaredoxin"/>
    <property type="match status" value="1"/>
</dbReference>
<dbReference type="KEGG" id="nnv:QNH39_03110"/>
<keyword evidence="2 3" id="KW-0186">Copper</keyword>
<evidence type="ECO:0000313" key="8">
    <source>
        <dbReference type="Proteomes" id="UP001178288"/>
    </source>
</evidence>
<dbReference type="CDD" id="cd02968">
    <property type="entry name" value="SCO"/>
    <property type="match status" value="1"/>
</dbReference>
<protein>
    <submittedName>
        <fullName evidence="7">SCO family protein</fullName>
    </submittedName>
</protein>
<evidence type="ECO:0000256" key="5">
    <source>
        <dbReference type="SAM" id="Phobius"/>
    </source>
</evidence>
<comment type="similarity">
    <text evidence="1">Belongs to the SCO1/2 family.</text>
</comment>
<dbReference type="EMBL" id="CP126114">
    <property type="protein sequence ID" value="WHY86880.1"/>
    <property type="molecule type" value="Genomic_DNA"/>
</dbReference>
<dbReference type="InterPro" id="IPR036249">
    <property type="entry name" value="Thioredoxin-like_sf"/>
</dbReference>